<comment type="caution">
    <text evidence="6">The sequence shown here is derived from an EMBL/GenBank/DDBJ whole genome shotgun (WGS) entry which is preliminary data.</text>
</comment>
<keyword evidence="3 6" id="KW-0418">Kinase</keyword>
<accession>A0ABU4JPH8</accession>
<dbReference type="InterPro" id="IPR001977">
    <property type="entry name" value="Depp_CoAkinase"/>
</dbReference>
<comment type="subcellular location">
    <subcellularLocation>
        <location evidence="3">Cytoplasm</location>
    </subcellularLocation>
</comment>
<proteinExistence type="inferred from homology"/>
<protein>
    <recommendedName>
        <fullName evidence="3 4">Dephospho-CoA kinase</fullName>
        <ecNumber evidence="3 4">2.7.1.24</ecNumber>
    </recommendedName>
    <alternativeName>
        <fullName evidence="3">Dephosphocoenzyme A kinase</fullName>
    </alternativeName>
</protein>
<evidence type="ECO:0000313" key="6">
    <source>
        <dbReference type="EMBL" id="MDW8799889.1"/>
    </source>
</evidence>
<dbReference type="NCBIfam" id="TIGR00152">
    <property type="entry name" value="dephospho-CoA kinase"/>
    <property type="match status" value="1"/>
</dbReference>
<keyword evidence="1 3" id="KW-0547">Nucleotide-binding</keyword>
<organism evidence="6 7">
    <name type="scientific">Clostridium tanneri</name>
    <dbReference type="NCBI Taxonomy" id="3037988"/>
    <lineage>
        <taxon>Bacteria</taxon>
        <taxon>Bacillati</taxon>
        <taxon>Bacillota</taxon>
        <taxon>Clostridia</taxon>
        <taxon>Eubacteriales</taxon>
        <taxon>Clostridiaceae</taxon>
        <taxon>Clostridium</taxon>
    </lineage>
</organism>
<keyword evidence="3" id="KW-0173">Coenzyme A biosynthesis</keyword>
<gene>
    <name evidence="3 6" type="primary">coaE</name>
    <name evidence="6" type="ORF">P8V03_01820</name>
</gene>
<dbReference type="CDD" id="cd02022">
    <property type="entry name" value="DPCK"/>
    <property type="match status" value="1"/>
</dbReference>
<dbReference type="GO" id="GO:0004140">
    <property type="term" value="F:dephospho-CoA kinase activity"/>
    <property type="evidence" value="ECO:0007669"/>
    <property type="project" value="UniProtKB-EC"/>
</dbReference>
<dbReference type="Pfam" id="PF01121">
    <property type="entry name" value="CoaE"/>
    <property type="match status" value="1"/>
</dbReference>
<keyword evidence="2 3" id="KW-0067">ATP-binding</keyword>
<evidence type="ECO:0000256" key="2">
    <source>
        <dbReference type="ARBA" id="ARBA00022840"/>
    </source>
</evidence>
<dbReference type="InterPro" id="IPR027417">
    <property type="entry name" value="P-loop_NTPase"/>
</dbReference>
<name>A0ABU4JPH8_9CLOT</name>
<dbReference type="RefSeq" id="WP_318796561.1">
    <property type="nucleotide sequence ID" value="NZ_JARUJP010000001.1"/>
</dbReference>
<dbReference type="PROSITE" id="PS51219">
    <property type="entry name" value="DPCK"/>
    <property type="match status" value="1"/>
</dbReference>
<comment type="function">
    <text evidence="3">Catalyzes the phosphorylation of the 3'-hydroxyl group of dephosphocoenzyme A to form coenzyme A.</text>
</comment>
<feature type="coiled-coil region" evidence="5">
    <location>
        <begin position="178"/>
        <end position="205"/>
    </location>
</feature>
<keyword evidence="3" id="KW-0963">Cytoplasm</keyword>
<evidence type="ECO:0000256" key="4">
    <source>
        <dbReference type="NCBIfam" id="TIGR00152"/>
    </source>
</evidence>
<dbReference type="HAMAP" id="MF_00376">
    <property type="entry name" value="Dephospho_CoA_kinase"/>
    <property type="match status" value="1"/>
</dbReference>
<dbReference type="SUPFAM" id="SSF52540">
    <property type="entry name" value="P-loop containing nucleoside triphosphate hydrolases"/>
    <property type="match status" value="1"/>
</dbReference>
<evidence type="ECO:0000256" key="5">
    <source>
        <dbReference type="SAM" id="Coils"/>
    </source>
</evidence>
<evidence type="ECO:0000256" key="3">
    <source>
        <dbReference type="HAMAP-Rule" id="MF_00376"/>
    </source>
</evidence>
<keyword evidence="7" id="KW-1185">Reference proteome</keyword>
<evidence type="ECO:0000256" key="1">
    <source>
        <dbReference type="ARBA" id="ARBA00022741"/>
    </source>
</evidence>
<dbReference type="Proteomes" id="UP001281656">
    <property type="component" value="Unassembled WGS sequence"/>
</dbReference>
<sequence length="207" mass="24420">MLRIGLTGGIGSGKSTVSSILREKGFNIIDADVIAREVLLLYPIILEKVKECFGEKFFDESGQLKRKEFGNFIFAEEERRKHYEDIILPYIKKEIFHRIKRFEEEKNEICVLDAPTLIENGLHKEMNINILVWVDIDTQIERIKKRDDLLDTEIIDRINSQMTLEEKREFVDYIIDNSHTIERTKKELENTLKEIGRKYRGVECLRT</sequence>
<dbReference type="EMBL" id="JARUJP010000001">
    <property type="protein sequence ID" value="MDW8799889.1"/>
    <property type="molecule type" value="Genomic_DNA"/>
</dbReference>
<keyword evidence="3 6" id="KW-0808">Transferase</keyword>
<reference evidence="6 7" key="1">
    <citation type="submission" date="2023-04" db="EMBL/GenBank/DDBJ databases">
        <title>Clostridium tannerae sp. nov., isolated from the fecal material of an alpaca.</title>
        <authorList>
            <person name="Miller S."/>
            <person name="Hendry M."/>
            <person name="King J."/>
            <person name="Sankaranarayanan K."/>
            <person name="Lawson P.A."/>
        </authorList>
    </citation>
    <scope>NUCLEOTIDE SEQUENCE [LARGE SCALE GENOMIC DNA]</scope>
    <source>
        <strain evidence="6 7">A1-XYC3</strain>
    </source>
</reference>
<keyword evidence="5" id="KW-0175">Coiled coil</keyword>
<dbReference type="PANTHER" id="PTHR10695">
    <property type="entry name" value="DEPHOSPHO-COA KINASE-RELATED"/>
    <property type="match status" value="1"/>
</dbReference>
<feature type="binding site" evidence="3">
    <location>
        <begin position="11"/>
        <end position="16"/>
    </location>
    <ligand>
        <name>ATP</name>
        <dbReference type="ChEBI" id="CHEBI:30616"/>
    </ligand>
</feature>
<evidence type="ECO:0000313" key="7">
    <source>
        <dbReference type="Proteomes" id="UP001281656"/>
    </source>
</evidence>
<dbReference type="EC" id="2.7.1.24" evidence="3 4"/>
<dbReference type="PANTHER" id="PTHR10695:SF46">
    <property type="entry name" value="BIFUNCTIONAL COENZYME A SYNTHASE-RELATED"/>
    <property type="match status" value="1"/>
</dbReference>
<comment type="catalytic activity">
    <reaction evidence="3">
        <text>3'-dephospho-CoA + ATP = ADP + CoA + H(+)</text>
        <dbReference type="Rhea" id="RHEA:18245"/>
        <dbReference type="ChEBI" id="CHEBI:15378"/>
        <dbReference type="ChEBI" id="CHEBI:30616"/>
        <dbReference type="ChEBI" id="CHEBI:57287"/>
        <dbReference type="ChEBI" id="CHEBI:57328"/>
        <dbReference type="ChEBI" id="CHEBI:456216"/>
        <dbReference type="EC" id="2.7.1.24"/>
    </reaction>
</comment>
<comment type="pathway">
    <text evidence="3">Cofactor biosynthesis; coenzyme A biosynthesis; CoA from (R)-pantothenate: step 5/5.</text>
</comment>
<dbReference type="Gene3D" id="3.40.50.300">
    <property type="entry name" value="P-loop containing nucleotide triphosphate hydrolases"/>
    <property type="match status" value="1"/>
</dbReference>
<comment type="similarity">
    <text evidence="3">Belongs to the CoaE family.</text>
</comment>